<dbReference type="EMBL" id="BGZK01003844">
    <property type="protein sequence ID" value="GBP04985.1"/>
    <property type="molecule type" value="Genomic_DNA"/>
</dbReference>
<name>A0A4C1SSR2_EUMVA</name>
<comment type="caution">
    <text evidence="1">The sequence shown here is derived from an EMBL/GenBank/DDBJ whole genome shotgun (WGS) entry which is preliminary data.</text>
</comment>
<accession>A0A4C1SSR2</accession>
<evidence type="ECO:0000313" key="2">
    <source>
        <dbReference type="Proteomes" id="UP000299102"/>
    </source>
</evidence>
<evidence type="ECO:0000313" key="1">
    <source>
        <dbReference type="EMBL" id="GBP04985.1"/>
    </source>
</evidence>
<organism evidence="1 2">
    <name type="scientific">Eumeta variegata</name>
    <name type="common">Bagworm moth</name>
    <name type="synonym">Eumeta japonica</name>
    <dbReference type="NCBI Taxonomy" id="151549"/>
    <lineage>
        <taxon>Eukaryota</taxon>
        <taxon>Metazoa</taxon>
        <taxon>Ecdysozoa</taxon>
        <taxon>Arthropoda</taxon>
        <taxon>Hexapoda</taxon>
        <taxon>Insecta</taxon>
        <taxon>Pterygota</taxon>
        <taxon>Neoptera</taxon>
        <taxon>Endopterygota</taxon>
        <taxon>Lepidoptera</taxon>
        <taxon>Glossata</taxon>
        <taxon>Ditrysia</taxon>
        <taxon>Tineoidea</taxon>
        <taxon>Psychidae</taxon>
        <taxon>Oiketicinae</taxon>
        <taxon>Eumeta</taxon>
    </lineage>
</organism>
<protein>
    <submittedName>
        <fullName evidence="1">Uncharacterized protein</fullName>
    </submittedName>
</protein>
<gene>
    <name evidence="1" type="ORF">EVAR_67259_1</name>
</gene>
<dbReference type="AlphaFoldDB" id="A0A4C1SSR2"/>
<keyword evidence="2" id="KW-1185">Reference proteome</keyword>
<dbReference type="Proteomes" id="UP000299102">
    <property type="component" value="Unassembled WGS sequence"/>
</dbReference>
<proteinExistence type="predicted"/>
<reference evidence="1 2" key="1">
    <citation type="journal article" date="2019" name="Commun. Biol.">
        <title>The bagworm genome reveals a unique fibroin gene that provides high tensile strength.</title>
        <authorList>
            <person name="Kono N."/>
            <person name="Nakamura H."/>
            <person name="Ohtoshi R."/>
            <person name="Tomita M."/>
            <person name="Numata K."/>
            <person name="Arakawa K."/>
        </authorList>
    </citation>
    <scope>NUCLEOTIDE SEQUENCE [LARGE SCALE GENOMIC DNA]</scope>
</reference>
<sequence>MLSTHLLLQEPSKSYTFPPLQRHKNHVLRDWYDFNHQSTNSLQESCSELDSDLHRDQKESVFVCQLRRTTGVYSLTDLTVDPNVLPALNFGSGTFLDFNPGYALDSNLGPLILTLVPSPILIPKLALDSAFGLTINLNTAIGHGSNMYEAKANAKPISKFPRIFS</sequence>